<sequence>MGAALRTFRLGFNKYLITWMDLDLGDPTFVGERNGMPAVLQAHMKFITVKIVGNGREEVGCQIENFETVIPYYEGKESKLVKTLTVQLNDNNFDVIYHTFGKSGGKFTRERFDITGKRLLGPTDAGDDDVQVTAKVVDPNWMYKSEVFDNQCLHSQERHGLTTFRELKSIQDTVLTGDFAKLRGWSISNGYRRLCTLKTLEISECNYIKSGYANDPLPSIFTIQFDHLVETQIIYNLADGGLLAMTRAFRDGKDSTHFYVTKFDANGTGYKSIDFLKVHSNPSSSLGHIFEDSNGEYCFALLLKGINSRFVVKCYNDEALMIPKPSPVRAQPVEEHLTS</sequence>
<accession>A0ACC2NY45</accession>
<name>A0ACC2NY45_9HYME</name>
<gene>
    <name evidence="1" type="ORF">QAD02_005722</name>
</gene>
<proteinExistence type="predicted"/>
<comment type="caution">
    <text evidence="1">The sequence shown here is derived from an EMBL/GenBank/DDBJ whole genome shotgun (WGS) entry which is preliminary data.</text>
</comment>
<reference evidence="1" key="1">
    <citation type="submission" date="2023-04" db="EMBL/GenBank/DDBJ databases">
        <title>A chromosome-level genome assembly of the parasitoid wasp Eretmocerus hayati.</title>
        <authorList>
            <person name="Zhong Y."/>
            <person name="Liu S."/>
            <person name="Liu Y."/>
        </authorList>
    </citation>
    <scope>NUCLEOTIDE SEQUENCE</scope>
    <source>
        <strain evidence="1">ZJU_SS_LIU_2023</strain>
    </source>
</reference>
<evidence type="ECO:0000313" key="1">
    <source>
        <dbReference type="EMBL" id="KAJ8674460.1"/>
    </source>
</evidence>
<protein>
    <submittedName>
        <fullName evidence="1">Uncharacterized protein</fullName>
    </submittedName>
</protein>
<dbReference type="Proteomes" id="UP001239111">
    <property type="component" value="Chromosome 3"/>
</dbReference>
<evidence type="ECO:0000313" key="2">
    <source>
        <dbReference type="Proteomes" id="UP001239111"/>
    </source>
</evidence>
<dbReference type="EMBL" id="CM056743">
    <property type="protein sequence ID" value="KAJ8674460.1"/>
    <property type="molecule type" value="Genomic_DNA"/>
</dbReference>
<keyword evidence="2" id="KW-1185">Reference proteome</keyword>
<organism evidence="1 2">
    <name type="scientific">Eretmocerus hayati</name>
    <dbReference type="NCBI Taxonomy" id="131215"/>
    <lineage>
        <taxon>Eukaryota</taxon>
        <taxon>Metazoa</taxon>
        <taxon>Ecdysozoa</taxon>
        <taxon>Arthropoda</taxon>
        <taxon>Hexapoda</taxon>
        <taxon>Insecta</taxon>
        <taxon>Pterygota</taxon>
        <taxon>Neoptera</taxon>
        <taxon>Endopterygota</taxon>
        <taxon>Hymenoptera</taxon>
        <taxon>Apocrita</taxon>
        <taxon>Proctotrupomorpha</taxon>
        <taxon>Chalcidoidea</taxon>
        <taxon>Aphelinidae</taxon>
        <taxon>Aphelininae</taxon>
        <taxon>Eretmocerus</taxon>
    </lineage>
</organism>